<feature type="compositionally biased region" description="Polar residues" evidence="6">
    <location>
        <begin position="398"/>
        <end position="409"/>
    </location>
</feature>
<dbReference type="SUPFAM" id="SSF103473">
    <property type="entry name" value="MFS general substrate transporter"/>
    <property type="match status" value="1"/>
</dbReference>
<feature type="transmembrane region" description="Helical" evidence="7">
    <location>
        <begin position="366"/>
        <end position="382"/>
    </location>
</feature>
<reference evidence="10" key="1">
    <citation type="journal article" date="2019" name="Int. J. Syst. Evol. Microbiol.">
        <title>The Global Catalogue of Microorganisms (GCM) 10K type strain sequencing project: providing services to taxonomists for standard genome sequencing and annotation.</title>
        <authorList>
            <consortium name="The Broad Institute Genomics Platform"/>
            <consortium name="The Broad Institute Genome Sequencing Center for Infectious Disease"/>
            <person name="Wu L."/>
            <person name="Ma J."/>
        </authorList>
    </citation>
    <scope>NUCLEOTIDE SEQUENCE [LARGE SCALE GENOMIC DNA]</scope>
    <source>
        <strain evidence="10">JCM 3272</strain>
    </source>
</reference>
<dbReference type="InterPro" id="IPR020846">
    <property type="entry name" value="MFS_dom"/>
</dbReference>
<organism evidence="9 10">
    <name type="scientific">Dactylosporangium salmoneum</name>
    <dbReference type="NCBI Taxonomy" id="53361"/>
    <lineage>
        <taxon>Bacteria</taxon>
        <taxon>Bacillati</taxon>
        <taxon>Actinomycetota</taxon>
        <taxon>Actinomycetes</taxon>
        <taxon>Micromonosporales</taxon>
        <taxon>Micromonosporaceae</taxon>
        <taxon>Dactylosporangium</taxon>
    </lineage>
</organism>
<evidence type="ECO:0000256" key="5">
    <source>
        <dbReference type="ARBA" id="ARBA00023136"/>
    </source>
</evidence>
<evidence type="ECO:0000256" key="1">
    <source>
        <dbReference type="ARBA" id="ARBA00004651"/>
    </source>
</evidence>
<feature type="region of interest" description="Disordered" evidence="6">
    <location>
        <begin position="390"/>
        <end position="409"/>
    </location>
</feature>
<dbReference type="InterPro" id="IPR011701">
    <property type="entry name" value="MFS"/>
</dbReference>
<dbReference type="Gene3D" id="1.20.1250.20">
    <property type="entry name" value="MFS general substrate transporter like domains"/>
    <property type="match status" value="1"/>
</dbReference>
<dbReference type="CDD" id="cd06173">
    <property type="entry name" value="MFS_MefA_like"/>
    <property type="match status" value="1"/>
</dbReference>
<evidence type="ECO:0000259" key="8">
    <source>
        <dbReference type="PROSITE" id="PS50850"/>
    </source>
</evidence>
<feature type="transmembrane region" description="Helical" evidence="7">
    <location>
        <begin position="39"/>
        <end position="61"/>
    </location>
</feature>
<evidence type="ECO:0000313" key="9">
    <source>
        <dbReference type="EMBL" id="GAA2375315.1"/>
    </source>
</evidence>
<feature type="transmembrane region" description="Helical" evidence="7">
    <location>
        <begin position="136"/>
        <end position="159"/>
    </location>
</feature>
<keyword evidence="3 7" id="KW-0812">Transmembrane</keyword>
<dbReference type="Proteomes" id="UP001501444">
    <property type="component" value="Unassembled WGS sequence"/>
</dbReference>
<dbReference type="EMBL" id="BAAARV010000078">
    <property type="protein sequence ID" value="GAA2375315.1"/>
    <property type="molecule type" value="Genomic_DNA"/>
</dbReference>
<feature type="transmembrane region" description="Helical" evidence="7">
    <location>
        <begin position="247"/>
        <end position="266"/>
    </location>
</feature>
<feature type="transmembrane region" description="Helical" evidence="7">
    <location>
        <begin position="212"/>
        <end position="235"/>
    </location>
</feature>
<evidence type="ECO:0000313" key="10">
    <source>
        <dbReference type="Proteomes" id="UP001501444"/>
    </source>
</evidence>
<comment type="subcellular location">
    <subcellularLocation>
        <location evidence="1">Cell membrane</location>
        <topology evidence="1">Multi-pass membrane protein</topology>
    </subcellularLocation>
</comment>
<evidence type="ECO:0000256" key="2">
    <source>
        <dbReference type="ARBA" id="ARBA00022475"/>
    </source>
</evidence>
<sequence>MTSSARRLLVGRTFAALATALIPTTLTLAVVHTGSAVDLGLVLSAELLPMLLLLPVAGVVADRFPPQRVVLTADLVRAAAQLGIGAELLAGPVRIPDLAVLSAITGAAVAFGTPAARTLVAAVVAGPERLRINARLGVAGGLAQMAAPAAAGALVLLVGAGWSSLLTGALFIASATTLGRLRLDRPRRPTQRAVFLSELREGWAETRRHPWFLANVLGHGVWHLAAGFLLTLGPLIAVRHLGGDTSWVVIAQVGTAGMVIGVYAASRLPIRRPLVGVAIGAAVYALPLMAFALRLPVAVVTIAYFTAMFGLGVLSPLWETTLQRRIPQEALGRVGSFDSLISFAARPLGLAVAAPVAAVIGTTAPLLIGAVLVAAANLAVLLHPQVWERPDKEAERTQPATSAANTAAP</sequence>
<accession>A0ABP5UFK3</accession>
<proteinExistence type="predicted"/>
<gene>
    <name evidence="9" type="ORF">GCM10010170_078760</name>
</gene>
<keyword evidence="10" id="KW-1185">Reference proteome</keyword>
<feature type="transmembrane region" description="Helical" evidence="7">
    <location>
        <begin position="273"/>
        <end position="293"/>
    </location>
</feature>
<dbReference type="PANTHER" id="PTHR23513">
    <property type="entry name" value="INTEGRAL MEMBRANE EFFLUX PROTEIN-RELATED"/>
    <property type="match status" value="1"/>
</dbReference>
<dbReference type="InterPro" id="IPR036259">
    <property type="entry name" value="MFS_trans_sf"/>
</dbReference>
<name>A0ABP5UFK3_9ACTN</name>
<evidence type="ECO:0000256" key="7">
    <source>
        <dbReference type="SAM" id="Phobius"/>
    </source>
</evidence>
<dbReference type="RefSeq" id="WP_344617740.1">
    <property type="nucleotide sequence ID" value="NZ_BAAARV010000078.1"/>
</dbReference>
<evidence type="ECO:0000256" key="4">
    <source>
        <dbReference type="ARBA" id="ARBA00022989"/>
    </source>
</evidence>
<keyword evidence="4 7" id="KW-1133">Transmembrane helix</keyword>
<feature type="transmembrane region" description="Helical" evidence="7">
    <location>
        <begin position="339"/>
        <end position="360"/>
    </location>
</feature>
<evidence type="ECO:0000256" key="3">
    <source>
        <dbReference type="ARBA" id="ARBA00022692"/>
    </source>
</evidence>
<feature type="transmembrane region" description="Helical" evidence="7">
    <location>
        <begin position="165"/>
        <end position="183"/>
    </location>
</feature>
<evidence type="ECO:0000256" key="6">
    <source>
        <dbReference type="SAM" id="MobiDB-lite"/>
    </source>
</evidence>
<keyword evidence="5 7" id="KW-0472">Membrane</keyword>
<feature type="transmembrane region" description="Helical" evidence="7">
    <location>
        <begin position="299"/>
        <end position="318"/>
    </location>
</feature>
<dbReference type="PROSITE" id="PS50850">
    <property type="entry name" value="MFS"/>
    <property type="match status" value="1"/>
</dbReference>
<keyword evidence="2" id="KW-1003">Cell membrane</keyword>
<comment type="caution">
    <text evidence="9">The sequence shown here is derived from an EMBL/GenBank/DDBJ whole genome shotgun (WGS) entry which is preliminary data.</text>
</comment>
<dbReference type="PANTHER" id="PTHR23513:SF11">
    <property type="entry name" value="STAPHYLOFERRIN A TRANSPORTER"/>
    <property type="match status" value="1"/>
</dbReference>
<feature type="domain" description="Major facilitator superfamily (MFS) profile" evidence="8">
    <location>
        <begin position="1"/>
        <end position="387"/>
    </location>
</feature>
<dbReference type="Pfam" id="PF07690">
    <property type="entry name" value="MFS_1"/>
    <property type="match status" value="1"/>
</dbReference>
<protein>
    <submittedName>
        <fullName evidence="9">MFS transporter</fullName>
    </submittedName>
</protein>